<protein>
    <submittedName>
        <fullName evidence="1">Uncharacterized protein</fullName>
    </submittedName>
</protein>
<dbReference type="HOGENOM" id="CLU_3076112_0_0_3"/>
<proteinExistence type="predicted"/>
<accession>Q3MBZ6</accession>
<dbReference type="EMBL" id="CP000117">
    <property type="protein sequence ID" value="ABA21490.1"/>
    <property type="molecule type" value="Genomic_DNA"/>
</dbReference>
<gene>
    <name evidence="1" type="ordered locus">Ava_1868</name>
</gene>
<sequence length="52" mass="6233">MEGSETAKQKTTKWQPGSAQAQFGINEHHKNALFNKFLRMFANHQFWWRCQH</sequence>
<dbReference type="eggNOG" id="ENOG5030NME">
    <property type="taxonomic scope" value="Bacteria"/>
</dbReference>
<evidence type="ECO:0000313" key="1">
    <source>
        <dbReference type="EMBL" id="ABA21490.1"/>
    </source>
</evidence>
<organism evidence="1 2">
    <name type="scientific">Trichormus variabilis (strain ATCC 29413 / PCC 7937)</name>
    <name type="common">Anabaena variabilis</name>
    <dbReference type="NCBI Taxonomy" id="240292"/>
    <lineage>
        <taxon>Bacteria</taxon>
        <taxon>Bacillati</taxon>
        <taxon>Cyanobacteriota</taxon>
        <taxon>Cyanophyceae</taxon>
        <taxon>Nostocales</taxon>
        <taxon>Nostocaceae</taxon>
        <taxon>Trichormus</taxon>
    </lineage>
</organism>
<dbReference type="AlphaFoldDB" id="Q3MBZ6"/>
<name>Q3MBZ6_TRIV2</name>
<evidence type="ECO:0000313" key="2">
    <source>
        <dbReference type="Proteomes" id="UP000002533"/>
    </source>
</evidence>
<dbReference type="Proteomes" id="UP000002533">
    <property type="component" value="Chromosome"/>
</dbReference>
<dbReference type="STRING" id="240292.Ava_1868"/>
<reference evidence="2" key="1">
    <citation type="journal article" date="2014" name="Stand. Genomic Sci.">
        <title>Complete genome sequence of Anabaena variabilis ATCC 29413.</title>
        <authorList>
            <person name="Thiel T."/>
            <person name="Pratte B.S."/>
            <person name="Zhong J."/>
            <person name="Goodwin L."/>
            <person name="Copeland A."/>
            <person name="Lucas S."/>
            <person name="Han C."/>
            <person name="Pitluck S."/>
            <person name="Land M.L."/>
            <person name="Kyrpides N.C."/>
            <person name="Woyke T."/>
        </authorList>
    </citation>
    <scope>NUCLEOTIDE SEQUENCE [LARGE SCALE GENOMIC DNA]</scope>
    <source>
        <strain evidence="2">ATCC 29413 / PCC 7937</strain>
    </source>
</reference>
<dbReference type="KEGG" id="ava:Ava_1868"/>